<dbReference type="InterPro" id="IPR013525">
    <property type="entry name" value="ABC2_TM"/>
</dbReference>
<sequence>MTGINWRGVGAIFHVEMMRFFRTIWQSLASPVLSTVLYFVVFGAAIGGRIQSVEGVEYGAFIVPGLMMLTVLQQSVSNASFGIYFPKFSGTIYEYLVSPVGWIEVTLGFVGAAAVKAILIALVILLTSFAFVGVHILHPFWMLAFLTLSALGFSLLGFIIGLWAKSFEQLQIVPMMVIMPLVFLGGAFYSASMLPPFWEGVAKLNPVLYLISGVRWSFFGLADVPVGTSLTAVALMVVVCLGIIRWIFATGWRLRE</sequence>
<dbReference type="PIRSF" id="PIRSF006648">
    <property type="entry name" value="DrrB"/>
    <property type="match status" value="1"/>
</dbReference>
<feature type="transmembrane region" description="Helical" evidence="5">
    <location>
        <begin position="92"/>
        <end position="110"/>
    </location>
</feature>
<keyword evidence="5" id="KW-1003">Cell membrane</keyword>
<name>A0A1G5INQ5_9RHOB</name>
<evidence type="ECO:0000313" key="7">
    <source>
        <dbReference type="EMBL" id="SCY77617.1"/>
    </source>
</evidence>
<comment type="similarity">
    <text evidence="5">Belongs to the ABC-2 integral membrane protein family.</text>
</comment>
<keyword evidence="4 5" id="KW-0472">Membrane</keyword>
<dbReference type="STRING" id="336292.SAMN05660710_02718"/>
<evidence type="ECO:0000256" key="4">
    <source>
        <dbReference type="ARBA" id="ARBA00023136"/>
    </source>
</evidence>
<evidence type="ECO:0000313" key="8">
    <source>
        <dbReference type="Proteomes" id="UP000199502"/>
    </source>
</evidence>
<dbReference type="AlphaFoldDB" id="A0A1G5INQ5"/>
<dbReference type="GO" id="GO:0140359">
    <property type="term" value="F:ABC-type transporter activity"/>
    <property type="evidence" value="ECO:0007669"/>
    <property type="project" value="InterPro"/>
</dbReference>
<keyword evidence="8" id="KW-1185">Reference proteome</keyword>
<feature type="transmembrane region" description="Helical" evidence="5">
    <location>
        <begin position="117"/>
        <end position="137"/>
    </location>
</feature>
<evidence type="ECO:0000259" key="6">
    <source>
        <dbReference type="PROSITE" id="PS51012"/>
    </source>
</evidence>
<evidence type="ECO:0000256" key="2">
    <source>
        <dbReference type="ARBA" id="ARBA00022692"/>
    </source>
</evidence>
<organism evidence="7 8">
    <name type="scientific">Paracoccus tibetensis</name>
    <dbReference type="NCBI Taxonomy" id="336292"/>
    <lineage>
        <taxon>Bacteria</taxon>
        <taxon>Pseudomonadati</taxon>
        <taxon>Pseudomonadota</taxon>
        <taxon>Alphaproteobacteria</taxon>
        <taxon>Rhodobacterales</taxon>
        <taxon>Paracoccaceae</taxon>
        <taxon>Paracoccus</taxon>
    </lineage>
</organism>
<evidence type="ECO:0000256" key="3">
    <source>
        <dbReference type="ARBA" id="ARBA00022989"/>
    </source>
</evidence>
<feature type="transmembrane region" description="Helical" evidence="5">
    <location>
        <begin position="24"/>
        <end position="48"/>
    </location>
</feature>
<dbReference type="InterPro" id="IPR000412">
    <property type="entry name" value="ABC_2_transport"/>
</dbReference>
<feature type="domain" description="ABC transmembrane type-2" evidence="6">
    <location>
        <begin position="22"/>
        <end position="251"/>
    </location>
</feature>
<feature type="transmembrane region" description="Helical" evidence="5">
    <location>
        <begin position="176"/>
        <end position="198"/>
    </location>
</feature>
<keyword evidence="5" id="KW-0813">Transport</keyword>
<feature type="transmembrane region" description="Helical" evidence="5">
    <location>
        <begin position="55"/>
        <end position="72"/>
    </location>
</feature>
<keyword evidence="3 5" id="KW-1133">Transmembrane helix</keyword>
<dbReference type="InterPro" id="IPR047817">
    <property type="entry name" value="ABC2_TM_bact-type"/>
</dbReference>
<reference evidence="7 8" key="1">
    <citation type="submission" date="2016-10" db="EMBL/GenBank/DDBJ databases">
        <authorList>
            <person name="de Groot N.N."/>
        </authorList>
    </citation>
    <scope>NUCLEOTIDE SEQUENCE [LARGE SCALE GENOMIC DNA]</scope>
    <source>
        <strain evidence="7 8">CGMCC 1.8925</strain>
    </source>
</reference>
<dbReference type="Proteomes" id="UP000199502">
    <property type="component" value="Unassembled WGS sequence"/>
</dbReference>
<accession>A0A1G5INQ5</accession>
<feature type="transmembrane region" description="Helical" evidence="5">
    <location>
        <begin position="143"/>
        <end position="164"/>
    </location>
</feature>
<gene>
    <name evidence="7" type="ORF">SAMN05660710_02718</name>
</gene>
<feature type="transmembrane region" description="Helical" evidence="5">
    <location>
        <begin position="218"/>
        <end position="248"/>
    </location>
</feature>
<dbReference type="PROSITE" id="PS51012">
    <property type="entry name" value="ABC_TM2"/>
    <property type="match status" value="1"/>
</dbReference>
<dbReference type="PANTHER" id="PTHR43332:SF1">
    <property type="entry name" value="TRANSPORT PERMEASE PROTEIN"/>
    <property type="match status" value="1"/>
</dbReference>
<dbReference type="Pfam" id="PF01061">
    <property type="entry name" value="ABC2_membrane"/>
    <property type="match status" value="1"/>
</dbReference>
<dbReference type="PANTHER" id="PTHR43332">
    <property type="entry name" value="INNER MEMBRANE TRANSPORT PERMEASE YADH-RELATED"/>
    <property type="match status" value="1"/>
</dbReference>
<dbReference type="InterPro" id="IPR052522">
    <property type="entry name" value="ABC-2_transport_permease"/>
</dbReference>
<dbReference type="EMBL" id="FMVT01000009">
    <property type="protein sequence ID" value="SCY77617.1"/>
    <property type="molecule type" value="Genomic_DNA"/>
</dbReference>
<comment type="subcellular location">
    <subcellularLocation>
        <location evidence="5">Cell inner membrane</location>
        <topology evidence="5">Multi-pass membrane protein</topology>
    </subcellularLocation>
    <subcellularLocation>
        <location evidence="1">Membrane</location>
        <topology evidence="1">Multi-pass membrane protein</topology>
    </subcellularLocation>
</comment>
<keyword evidence="2 5" id="KW-0812">Transmembrane</keyword>
<protein>
    <recommendedName>
        <fullName evidence="5">Transport permease protein</fullName>
    </recommendedName>
</protein>
<proteinExistence type="inferred from homology"/>
<evidence type="ECO:0000256" key="5">
    <source>
        <dbReference type="RuleBase" id="RU361157"/>
    </source>
</evidence>
<dbReference type="PRINTS" id="PR00164">
    <property type="entry name" value="ABC2TRNSPORT"/>
</dbReference>
<evidence type="ECO:0000256" key="1">
    <source>
        <dbReference type="ARBA" id="ARBA00004141"/>
    </source>
</evidence>
<dbReference type="GO" id="GO:0043190">
    <property type="term" value="C:ATP-binding cassette (ABC) transporter complex"/>
    <property type="evidence" value="ECO:0007669"/>
    <property type="project" value="InterPro"/>
</dbReference>